<feature type="domain" description="DUF4332" evidence="1">
    <location>
        <begin position="10"/>
        <end position="129"/>
    </location>
</feature>
<evidence type="ECO:0000259" key="1">
    <source>
        <dbReference type="Pfam" id="PF14229"/>
    </source>
</evidence>
<accession>A0A844GV86</accession>
<organism evidence="2 3">
    <name type="scientific">Cyanobacterium aponinum 0216</name>
    <dbReference type="NCBI Taxonomy" id="2676140"/>
    <lineage>
        <taxon>Bacteria</taxon>
        <taxon>Bacillati</taxon>
        <taxon>Cyanobacteriota</taxon>
        <taxon>Cyanophyceae</taxon>
        <taxon>Oscillatoriophycideae</taxon>
        <taxon>Chroococcales</taxon>
        <taxon>Geminocystaceae</taxon>
        <taxon>Cyanobacterium</taxon>
    </lineage>
</organism>
<protein>
    <submittedName>
        <fullName evidence="2">DUF4332 domain-containing protein</fullName>
    </submittedName>
</protein>
<dbReference type="AlphaFoldDB" id="A0A844GV86"/>
<dbReference type="EMBL" id="WMIA01000007">
    <property type="protein sequence ID" value="MTF38779.1"/>
    <property type="molecule type" value="Genomic_DNA"/>
</dbReference>
<dbReference type="InterPro" id="IPR025567">
    <property type="entry name" value="DUF4332"/>
</dbReference>
<evidence type="ECO:0000313" key="3">
    <source>
        <dbReference type="Proteomes" id="UP000437131"/>
    </source>
</evidence>
<dbReference type="Proteomes" id="UP000437131">
    <property type="component" value="Unassembled WGS sequence"/>
</dbReference>
<reference evidence="2 3" key="1">
    <citation type="submission" date="2019-11" db="EMBL/GenBank/DDBJ databases">
        <title>Isolation of a new High Light Tolerant Cyanobacteria.</title>
        <authorList>
            <person name="Dobson Z."/>
            <person name="Vaughn N."/>
            <person name="Vaughn M."/>
            <person name="Fromme P."/>
            <person name="Mazor Y."/>
        </authorList>
    </citation>
    <scope>NUCLEOTIDE SEQUENCE [LARGE SCALE GENOMIC DNA]</scope>
    <source>
        <strain evidence="2 3">0216</strain>
    </source>
</reference>
<dbReference type="RefSeq" id="WP_015220129.1">
    <property type="nucleotide sequence ID" value="NZ_WMIA01000007.1"/>
</dbReference>
<evidence type="ECO:0000313" key="2">
    <source>
        <dbReference type="EMBL" id="MTF38779.1"/>
    </source>
</evidence>
<dbReference type="Pfam" id="PF14229">
    <property type="entry name" value="DUF4332"/>
    <property type="match status" value="1"/>
</dbReference>
<proteinExistence type="predicted"/>
<comment type="caution">
    <text evidence="2">The sequence shown here is derived from an EMBL/GenBank/DDBJ whole genome shotgun (WGS) entry which is preliminary data.</text>
</comment>
<gene>
    <name evidence="2" type="ORF">GGC33_07540</name>
</gene>
<sequence>MSIAISDLPGMQKTDIDRLQNLGITNIQQLLVMGKNKQDRELLAQKMGVSPRYVHKWFALADLARLPSVGVEYCGLILHSGIISVAQLSQCNAPQLQKQILRLQVANLRRRDLCPSFSLVQSWIQEAKQDKDSNRFKA</sequence>
<name>A0A844GV86_9CHRO</name>